<comment type="caution">
    <text evidence="2">The sequence shown here is derived from an EMBL/GenBank/DDBJ whole genome shotgun (WGS) entry which is preliminary data.</text>
</comment>
<name>A0A833YZB4_9CHIR</name>
<reference evidence="2 3" key="1">
    <citation type="journal article" date="2020" name="Nature">
        <title>Six reference-quality genomes reveal evolution of bat adaptations.</title>
        <authorList>
            <person name="Jebb D."/>
            <person name="Huang Z."/>
            <person name="Pippel M."/>
            <person name="Hughes G.M."/>
            <person name="Lavrichenko K."/>
            <person name="Devanna P."/>
            <person name="Winkler S."/>
            <person name="Jermiin L.S."/>
            <person name="Skirmuntt E.C."/>
            <person name="Katzourakis A."/>
            <person name="Burkitt-Gray L."/>
            <person name="Ray D.A."/>
            <person name="Sullivan K.A.M."/>
            <person name="Roscito J.G."/>
            <person name="Kirilenko B.M."/>
            <person name="Davalos L.M."/>
            <person name="Corthals A.P."/>
            <person name="Power M.L."/>
            <person name="Jones G."/>
            <person name="Ransome R.D."/>
            <person name="Dechmann D.K.N."/>
            <person name="Locatelli A.G."/>
            <person name="Puechmaille S.J."/>
            <person name="Fedrigo O."/>
            <person name="Jarvis E.D."/>
            <person name="Hiller M."/>
            <person name="Vernes S.C."/>
            <person name="Myers E.W."/>
            <person name="Teeling E.C."/>
        </authorList>
    </citation>
    <scope>NUCLEOTIDE SEQUENCE [LARGE SCALE GENOMIC DNA]</scope>
    <source>
        <strain evidence="2">Bat1K_MPI-CBG_1</strain>
    </source>
</reference>
<feature type="compositionally biased region" description="Low complexity" evidence="1">
    <location>
        <begin position="66"/>
        <end position="77"/>
    </location>
</feature>
<accession>A0A833YZB4</accession>
<evidence type="ECO:0000256" key="1">
    <source>
        <dbReference type="SAM" id="MobiDB-lite"/>
    </source>
</evidence>
<dbReference type="Proteomes" id="UP000664940">
    <property type="component" value="Unassembled WGS sequence"/>
</dbReference>
<dbReference type="EMBL" id="JABVXQ010000013">
    <property type="protein sequence ID" value="KAF6081935.1"/>
    <property type="molecule type" value="Genomic_DNA"/>
</dbReference>
<feature type="region of interest" description="Disordered" evidence="1">
    <location>
        <begin position="49"/>
        <end position="79"/>
    </location>
</feature>
<proteinExistence type="predicted"/>
<organism evidence="2 3">
    <name type="scientific">Phyllostomus discolor</name>
    <name type="common">pale spear-nosed bat</name>
    <dbReference type="NCBI Taxonomy" id="89673"/>
    <lineage>
        <taxon>Eukaryota</taxon>
        <taxon>Metazoa</taxon>
        <taxon>Chordata</taxon>
        <taxon>Craniata</taxon>
        <taxon>Vertebrata</taxon>
        <taxon>Euteleostomi</taxon>
        <taxon>Mammalia</taxon>
        <taxon>Eutheria</taxon>
        <taxon>Laurasiatheria</taxon>
        <taxon>Chiroptera</taxon>
        <taxon>Yangochiroptera</taxon>
        <taxon>Phyllostomidae</taxon>
        <taxon>Phyllostominae</taxon>
        <taxon>Phyllostomus</taxon>
    </lineage>
</organism>
<evidence type="ECO:0000313" key="3">
    <source>
        <dbReference type="Proteomes" id="UP000664940"/>
    </source>
</evidence>
<gene>
    <name evidence="2" type="ORF">HJG60_008912</name>
</gene>
<protein>
    <submittedName>
        <fullName evidence="2">Uncharacterized protein</fullName>
    </submittedName>
</protein>
<evidence type="ECO:0000313" key="2">
    <source>
        <dbReference type="EMBL" id="KAF6081935.1"/>
    </source>
</evidence>
<sequence length="140" mass="15338">MWPVGQKGGNKSAEVDLKALVYQDLKLGFCPGVTGSDWKGLVKDVTQSSWHHEDSPPCGEQIQRQAAPGAEAGEIAPWRANKTGPRELVQGWGEVADSSDQFLNRICWNLGPIGEERSYNEGFTDISRRTLSEAKSPGLR</sequence>
<dbReference type="AlphaFoldDB" id="A0A833YZB4"/>